<accession>A0A8H3YIN8</accession>
<protein>
    <submittedName>
        <fullName evidence="1">Uncharacterized protein</fullName>
    </submittedName>
</protein>
<proteinExistence type="predicted"/>
<organism evidence="1 2">
    <name type="scientific">Venturia inaequalis</name>
    <name type="common">Apple scab fungus</name>
    <dbReference type="NCBI Taxonomy" id="5025"/>
    <lineage>
        <taxon>Eukaryota</taxon>
        <taxon>Fungi</taxon>
        <taxon>Dikarya</taxon>
        <taxon>Ascomycota</taxon>
        <taxon>Pezizomycotina</taxon>
        <taxon>Dothideomycetes</taxon>
        <taxon>Pleosporomycetidae</taxon>
        <taxon>Venturiales</taxon>
        <taxon>Venturiaceae</taxon>
        <taxon>Venturia</taxon>
    </lineage>
</organism>
<gene>
    <name evidence="1" type="ORF">BLS_004036</name>
</gene>
<dbReference type="Proteomes" id="UP000433883">
    <property type="component" value="Unassembled WGS sequence"/>
</dbReference>
<name>A0A8H3YIN8_VENIN</name>
<reference evidence="1 2" key="1">
    <citation type="submission" date="2019-11" db="EMBL/GenBank/DDBJ databases">
        <title>Venturia inaequalis Genome Resource.</title>
        <authorList>
            <person name="Lichtner F.J."/>
        </authorList>
    </citation>
    <scope>NUCLEOTIDE SEQUENCE [LARGE SCALE GENOMIC DNA]</scope>
    <source>
        <strain evidence="1">Bline_iso_100314</strain>
    </source>
</reference>
<evidence type="ECO:0000313" key="1">
    <source>
        <dbReference type="EMBL" id="KAE9961133.1"/>
    </source>
</evidence>
<comment type="caution">
    <text evidence="1">The sequence shown here is derived from an EMBL/GenBank/DDBJ whole genome shotgun (WGS) entry which is preliminary data.</text>
</comment>
<sequence>MDPKEFSTRTDITIATEDLDFDPEDVQEDLHNVDALLLEAGVVDTQIRILLDAISFQAAPGSPNSSKKVLATYVVNRIVGLRIILLKKEKLVSTNSEPLSQPAILQKT</sequence>
<dbReference type="AlphaFoldDB" id="A0A8H3YIN8"/>
<dbReference type="EMBL" id="WNWQ01002619">
    <property type="protein sequence ID" value="KAE9961133.1"/>
    <property type="molecule type" value="Genomic_DNA"/>
</dbReference>
<evidence type="ECO:0000313" key="2">
    <source>
        <dbReference type="Proteomes" id="UP000433883"/>
    </source>
</evidence>